<dbReference type="Proteomes" id="UP001519273">
    <property type="component" value="Unassembled WGS sequence"/>
</dbReference>
<name>A0ABS4H7L0_9BACL</name>
<proteinExistence type="predicted"/>
<organism evidence="1 2">
    <name type="scientific">Paenibacillus sediminis</name>
    <dbReference type="NCBI Taxonomy" id="664909"/>
    <lineage>
        <taxon>Bacteria</taxon>
        <taxon>Bacillati</taxon>
        <taxon>Bacillota</taxon>
        <taxon>Bacilli</taxon>
        <taxon>Bacillales</taxon>
        <taxon>Paenibacillaceae</taxon>
        <taxon>Paenibacillus</taxon>
    </lineage>
</organism>
<keyword evidence="2" id="KW-1185">Reference proteome</keyword>
<evidence type="ECO:0000313" key="2">
    <source>
        <dbReference type="Proteomes" id="UP001519273"/>
    </source>
</evidence>
<dbReference type="RefSeq" id="WP_209853062.1">
    <property type="nucleotide sequence ID" value="NZ_CBCRVE010000009.1"/>
</dbReference>
<sequence length="289" mass="34129">MWSVGTLLEGNKQNQSLDEYKVECLLNRIHFGQLFKTAWENYFPGCHELFASLNLCSGQVEGGTIFDFNMDMPYLVLLKIDFQAMKAEDILMSEELDEYEMQGTDIPLWQWCEQSGIVFRDRVGVYSMKTWEWFEKWYWDTEEVSEEVSEQAEGSVSNINVLELIRIIRLAMPDLVFKKIESFRSSTYKEVHSFDFAEKGLHVATIDLHFKYNMLTHRYVEKVKELYLMEDGSFRVFLLTCEWEHSYNESRMPDLYKRVIAMDQNINQFDMDTIVASILREMSSEKEVG</sequence>
<reference evidence="1 2" key="1">
    <citation type="submission" date="2021-03" db="EMBL/GenBank/DDBJ databases">
        <title>Genomic Encyclopedia of Type Strains, Phase IV (KMG-IV): sequencing the most valuable type-strain genomes for metagenomic binning, comparative biology and taxonomic classification.</title>
        <authorList>
            <person name="Goeker M."/>
        </authorList>
    </citation>
    <scope>NUCLEOTIDE SEQUENCE [LARGE SCALE GENOMIC DNA]</scope>
    <source>
        <strain evidence="1 2">DSM 23491</strain>
    </source>
</reference>
<gene>
    <name evidence="1" type="ORF">J2Z20_003435</name>
</gene>
<dbReference type="EMBL" id="JAGGKP010000016">
    <property type="protein sequence ID" value="MBP1938513.1"/>
    <property type="molecule type" value="Genomic_DNA"/>
</dbReference>
<accession>A0ABS4H7L0</accession>
<protein>
    <submittedName>
        <fullName evidence="1">Uncharacterized protein</fullName>
    </submittedName>
</protein>
<evidence type="ECO:0000313" key="1">
    <source>
        <dbReference type="EMBL" id="MBP1938513.1"/>
    </source>
</evidence>
<comment type="caution">
    <text evidence="1">The sequence shown here is derived from an EMBL/GenBank/DDBJ whole genome shotgun (WGS) entry which is preliminary data.</text>
</comment>